<evidence type="ECO:0000256" key="1">
    <source>
        <dbReference type="ARBA" id="ARBA00004162"/>
    </source>
</evidence>
<keyword evidence="6 7" id="KW-0472">Membrane</keyword>
<dbReference type="SUPFAM" id="SSF103088">
    <property type="entry name" value="OmpA-like"/>
    <property type="match status" value="1"/>
</dbReference>
<evidence type="ECO:0000256" key="2">
    <source>
        <dbReference type="ARBA" id="ARBA00008914"/>
    </source>
</evidence>
<dbReference type="InterPro" id="IPR025713">
    <property type="entry name" value="MotB-like_N_dom"/>
</dbReference>
<dbReference type="CDD" id="cd07185">
    <property type="entry name" value="OmpA_C-like"/>
    <property type="match status" value="1"/>
</dbReference>
<dbReference type="Proteomes" id="UP000076809">
    <property type="component" value="Chromosome"/>
</dbReference>
<feature type="compositionally biased region" description="Basic and acidic residues" evidence="8">
    <location>
        <begin position="108"/>
        <end position="118"/>
    </location>
</feature>
<evidence type="ECO:0000256" key="3">
    <source>
        <dbReference type="ARBA" id="ARBA00022475"/>
    </source>
</evidence>
<dbReference type="EMBL" id="CP014774">
    <property type="protein sequence ID" value="ANB55031.1"/>
    <property type="molecule type" value="Genomic_DNA"/>
</dbReference>
<dbReference type="GO" id="GO:0005886">
    <property type="term" value="C:plasma membrane"/>
    <property type="evidence" value="ECO:0007669"/>
    <property type="project" value="UniProtKB-SubCell"/>
</dbReference>
<dbReference type="Pfam" id="PF13677">
    <property type="entry name" value="MotB_plug"/>
    <property type="match status" value="1"/>
</dbReference>
<reference evidence="11 12" key="1">
    <citation type="journal article" date="2016" name="J. Clin. Microbiol.">
        <title>Detection and Whole-Genome Sequencing of Carbapenemase-Producing Aeromonas hydrophila Isolates from Routine Perirectal Surveillance Culture.</title>
        <authorList>
            <person name="Hughes H.Y."/>
            <person name="Conlan S.P."/>
            <person name="Lau A.F."/>
            <person name="Dekker J.P."/>
            <person name="Michelin A.V."/>
            <person name="Youn J.H."/>
            <person name="Henderson D.K."/>
            <person name="Frank K.M."/>
            <person name="Segre J.A."/>
            <person name="Palmore T.N."/>
        </authorList>
    </citation>
    <scope>NUCLEOTIDE SEQUENCE [LARGE SCALE GENOMIC DNA]</scope>
    <source>
        <strain evidence="11 12">AVNIH1</strain>
    </source>
</reference>
<evidence type="ECO:0000256" key="6">
    <source>
        <dbReference type="ARBA" id="ARBA00023136"/>
    </source>
</evidence>
<feature type="region of interest" description="Disordered" evidence="8">
    <location>
        <begin position="90"/>
        <end position="147"/>
    </location>
</feature>
<evidence type="ECO:0000259" key="10">
    <source>
        <dbReference type="PROSITE" id="PS51123"/>
    </source>
</evidence>
<evidence type="ECO:0000256" key="8">
    <source>
        <dbReference type="SAM" id="MobiDB-lite"/>
    </source>
</evidence>
<dbReference type="PANTHER" id="PTHR30329:SF20">
    <property type="entry name" value="EXPORTED PROTEIN"/>
    <property type="match status" value="1"/>
</dbReference>
<keyword evidence="4 9" id="KW-0812">Transmembrane</keyword>
<evidence type="ECO:0000313" key="12">
    <source>
        <dbReference type="Proteomes" id="UP000076809"/>
    </source>
</evidence>
<comment type="similarity">
    <text evidence="2">Belongs to the MotB family.</text>
</comment>
<evidence type="ECO:0000256" key="5">
    <source>
        <dbReference type="ARBA" id="ARBA00022989"/>
    </source>
</evidence>
<organism evidence="11 12">
    <name type="scientific">Aeromonas veronii</name>
    <dbReference type="NCBI Taxonomy" id="654"/>
    <lineage>
        <taxon>Bacteria</taxon>
        <taxon>Pseudomonadati</taxon>
        <taxon>Pseudomonadota</taxon>
        <taxon>Gammaproteobacteria</taxon>
        <taxon>Aeromonadales</taxon>
        <taxon>Aeromonadaceae</taxon>
        <taxon>Aeromonas</taxon>
    </lineage>
</organism>
<protein>
    <submittedName>
        <fullName evidence="11">Flagellar motor protein MotB</fullName>
    </submittedName>
</protein>
<dbReference type="InterPro" id="IPR006665">
    <property type="entry name" value="OmpA-like"/>
</dbReference>
<keyword evidence="11" id="KW-0969">Cilium</keyword>
<keyword evidence="11" id="KW-0282">Flagellum</keyword>
<dbReference type="AlphaFoldDB" id="A0AAC9FNP4"/>
<feature type="domain" description="OmpA-like" evidence="10">
    <location>
        <begin position="178"/>
        <end position="299"/>
    </location>
</feature>
<keyword evidence="11" id="KW-0966">Cell projection</keyword>
<name>A0AAC9FNP4_AERVE</name>
<proteinExistence type="inferred from homology"/>
<accession>A0AAC9FNP4</accession>
<keyword evidence="3" id="KW-1003">Cell membrane</keyword>
<comment type="subcellular location">
    <subcellularLocation>
        <location evidence="1">Cell membrane</location>
        <topology evidence="1">Single-pass membrane protein</topology>
    </subcellularLocation>
</comment>
<dbReference type="InterPro" id="IPR050330">
    <property type="entry name" value="Bact_OuterMem_StrucFunc"/>
</dbReference>
<evidence type="ECO:0000256" key="9">
    <source>
        <dbReference type="SAM" id="Phobius"/>
    </source>
</evidence>
<evidence type="ECO:0000256" key="7">
    <source>
        <dbReference type="PROSITE-ProRule" id="PRU00473"/>
    </source>
</evidence>
<sequence length="310" mass="34221">MANPRHACKLPSNLIWEVTVAKKKKAEAPENHERWLVSYADFMTLLFALFVVLYSFAMAKQSETRVLIQGFIESLGKIGLISPPAGSPLMQGGTGILEPESKTTPSSPKEETVLEKDAPMAASDPFNETIGASEKPSATEAWPHKTREQEWVQVTKQKLEQQLKAQIESKDLEVEQLGSQLVIRIGEKALFPADSAFLQPQFIPLVNKIAGILANIPGQVVVTGHTDNSQAPVELYRNNWELSVLRASSIVQTMLTNPQLDARRVIAQGVADTQPRFANDTPEHRQANRRVDITLSQGKAAEESLQLLKP</sequence>
<feature type="transmembrane region" description="Helical" evidence="9">
    <location>
        <begin position="36"/>
        <end position="57"/>
    </location>
</feature>
<dbReference type="PANTHER" id="PTHR30329">
    <property type="entry name" value="STATOR ELEMENT OF FLAGELLAR MOTOR COMPLEX"/>
    <property type="match status" value="1"/>
</dbReference>
<dbReference type="InterPro" id="IPR036737">
    <property type="entry name" value="OmpA-like_sf"/>
</dbReference>
<keyword evidence="5 9" id="KW-1133">Transmembrane helix</keyword>
<dbReference type="Pfam" id="PF00691">
    <property type="entry name" value="OmpA"/>
    <property type="match status" value="1"/>
</dbReference>
<dbReference type="NCBIfam" id="NF006508">
    <property type="entry name" value="PRK08944.1"/>
    <property type="match status" value="1"/>
</dbReference>
<gene>
    <name evidence="11" type="ORF">WM43_21415</name>
</gene>
<dbReference type="Gene3D" id="3.30.1330.60">
    <property type="entry name" value="OmpA-like domain"/>
    <property type="match status" value="1"/>
</dbReference>
<evidence type="ECO:0000313" key="11">
    <source>
        <dbReference type="EMBL" id="ANB55031.1"/>
    </source>
</evidence>
<dbReference type="PROSITE" id="PS51123">
    <property type="entry name" value="OMPA_2"/>
    <property type="match status" value="1"/>
</dbReference>
<evidence type="ECO:0000256" key="4">
    <source>
        <dbReference type="ARBA" id="ARBA00022692"/>
    </source>
</evidence>